<dbReference type="Pfam" id="PF19054">
    <property type="entry name" value="DUF5753"/>
    <property type="match status" value="1"/>
</dbReference>
<dbReference type="RefSeq" id="WP_158645752.1">
    <property type="nucleotide sequence ID" value="NZ_BAABIJ010000008.1"/>
</dbReference>
<name>A0A562UL95_9ACTN</name>
<comment type="caution">
    <text evidence="2">The sequence shown here is derived from an EMBL/GenBank/DDBJ whole genome shotgun (WGS) entry which is preliminary data.</text>
</comment>
<dbReference type="GO" id="GO:0003677">
    <property type="term" value="F:DNA binding"/>
    <property type="evidence" value="ECO:0007669"/>
    <property type="project" value="InterPro"/>
</dbReference>
<reference evidence="2 3" key="1">
    <citation type="journal article" date="2013" name="Stand. Genomic Sci.">
        <title>Genomic Encyclopedia of Type Strains, Phase I: The one thousand microbial genomes (KMG-I) project.</title>
        <authorList>
            <person name="Kyrpides N.C."/>
            <person name="Woyke T."/>
            <person name="Eisen J.A."/>
            <person name="Garrity G."/>
            <person name="Lilburn T.G."/>
            <person name="Beck B.J."/>
            <person name="Whitman W.B."/>
            <person name="Hugenholtz P."/>
            <person name="Klenk H.P."/>
        </authorList>
    </citation>
    <scope>NUCLEOTIDE SEQUENCE [LARGE SCALE GENOMIC DNA]</scope>
    <source>
        <strain evidence="2 3">DSM 45044</strain>
    </source>
</reference>
<evidence type="ECO:0000313" key="2">
    <source>
        <dbReference type="EMBL" id="TWJ06376.1"/>
    </source>
</evidence>
<proteinExistence type="predicted"/>
<dbReference type="AlphaFoldDB" id="A0A562UL95"/>
<dbReference type="EMBL" id="VLLL01000013">
    <property type="protein sequence ID" value="TWJ06376.1"/>
    <property type="molecule type" value="Genomic_DNA"/>
</dbReference>
<dbReference type="OrthoDB" id="4285266at2"/>
<dbReference type="InterPro" id="IPR043917">
    <property type="entry name" value="DUF5753"/>
</dbReference>
<dbReference type="CDD" id="cd00093">
    <property type="entry name" value="HTH_XRE"/>
    <property type="match status" value="1"/>
</dbReference>
<evidence type="ECO:0000313" key="3">
    <source>
        <dbReference type="Proteomes" id="UP000321617"/>
    </source>
</evidence>
<dbReference type="InterPro" id="IPR001387">
    <property type="entry name" value="Cro/C1-type_HTH"/>
</dbReference>
<dbReference type="Proteomes" id="UP000321617">
    <property type="component" value="Unassembled WGS sequence"/>
</dbReference>
<dbReference type="SMART" id="SM00530">
    <property type="entry name" value="HTH_XRE"/>
    <property type="match status" value="1"/>
</dbReference>
<accession>A0A562UL95</accession>
<protein>
    <submittedName>
        <fullName evidence="2">Helix-turn-helix protein</fullName>
    </submittedName>
</protein>
<keyword evidence="3" id="KW-1185">Reference proteome</keyword>
<dbReference type="PROSITE" id="PS50943">
    <property type="entry name" value="HTH_CROC1"/>
    <property type="match status" value="1"/>
</dbReference>
<dbReference type="InterPro" id="IPR010982">
    <property type="entry name" value="Lambda_DNA-bd_dom_sf"/>
</dbReference>
<feature type="domain" description="HTH cro/C1-type" evidence="1">
    <location>
        <begin position="18"/>
        <end position="72"/>
    </location>
</feature>
<dbReference type="SUPFAM" id="SSF47413">
    <property type="entry name" value="lambda repressor-like DNA-binding domains"/>
    <property type="match status" value="1"/>
</dbReference>
<organism evidence="2 3">
    <name type="scientific">Stackebrandtia albiflava</name>
    <dbReference type="NCBI Taxonomy" id="406432"/>
    <lineage>
        <taxon>Bacteria</taxon>
        <taxon>Bacillati</taxon>
        <taxon>Actinomycetota</taxon>
        <taxon>Actinomycetes</taxon>
        <taxon>Glycomycetales</taxon>
        <taxon>Glycomycetaceae</taxon>
        <taxon>Stackebrandtia</taxon>
    </lineage>
</organism>
<dbReference type="Pfam" id="PF13560">
    <property type="entry name" value="HTH_31"/>
    <property type="match status" value="1"/>
</dbReference>
<dbReference type="Gene3D" id="1.10.260.40">
    <property type="entry name" value="lambda repressor-like DNA-binding domains"/>
    <property type="match status" value="1"/>
</dbReference>
<sequence length="283" mass="31996">MAIRRDPAAQRWLFGRELARLRERTGRTLADIANSAGLTRAKVGHWETGKHAPSSTDLQRVLDVLKVTEAERGLLESLLLNAQGQPWWAEWSAVVTDWLALYLGLEGMAQSVFAYEPVLVPGMLQTAAYANELTSQALLVRSDDVEPFVELRMARAARLTQEPLLDYHVVIEEAAFHRRAQRSSTMIEQCDHLLELSQQTNIHLQVLRSDRRLHPATSMGQYAILDFAGSFGVAYRELYDEAVFIHDETKIRSYKLAASHTAAEALTAEETREFIARLRKDLK</sequence>
<gene>
    <name evidence="2" type="ORF">LX16_5340</name>
</gene>
<evidence type="ECO:0000259" key="1">
    <source>
        <dbReference type="PROSITE" id="PS50943"/>
    </source>
</evidence>